<gene>
    <name evidence="13" type="ORF">LZC94_23285</name>
</gene>
<dbReference type="Gene3D" id="1.10.390.10">
    <property type="entry name" value="Neutral Protease Domain 2"/>
    <property type="match status" value="1"/>
</dbReference>
<feature type="region of interest" description="Disordered" evidence="11">
    <location>
        <begin position="1129"/>
        <end position="1159"/>
    </location>
</feature>
<dbReference type="Pfam" id="PF02128">
    <property type="entry name" value="Peptidase_M36"/>
    <property type="match status" value="1"/>
</dbReference>
<dbReference type="NCBIfam" id="TIGR03901">
    <property type="entry name" value="MYXO-CTERM"/>
    <property type="match status" value="1"/>
</dbReference>
<dbReference type="Proteomes" id="UP001370348">
    <property type="component" value="Chromosome"/>
</dbReference>
<dbReference type="SUPFAM" id="SSF52025">
    <property type="entry name" value="PA domain"/>
    <property type="match status" value="1"/>
</dbReference>
<dbReference type="InterPro" id="IPR001842">
    <property type="entry name" value="Peptidase_M36"/>
</dbReference>
<feature type="compositionally biased region" description="Low complexity" evidence="11">
    <location>
        <begin position="1129"/>
        <end position="1142"/>
    </location>
</feature>
<feature type="domain" description="PA" evidence="12">
    <location>
        <begin position="477"/>
        <end position="556"/>
    </location>
</feature>
<feature type="region of interest" description="Disordered" evidence="11">
    <location>
        <begin position="307"/>
        <end position="334"/>
    </location>
</feature>
<sequence>MGQVVSRDSVGRARVILAGRDENAADLKVTAETAARVHLLRHTEPLGISESTVRSAVVANTHPIQGGNGASVVQFEQRVEGLEVFHSRASVVLDASKNLVSIGSNLGQAGAGAKLTKLTFALPAEKAMANIYSEHFGRTLDAGAVRDLGTVNGGELRGLSVATPRDAHRVYDATSKRVLFPSEHGLTPAYYVEFFSRAPGSREDHAYGYVISAKDGRVLYKASLTQNETFNYRVWAENEALDYIPMDGPFVDYTPHPTGAPNKIQLGYRDINTMPLIAIDGLNKNKDPWLAANKTTTFGNNVHAYSDRTDTHGEDDAGAPTGEGDGFGPGDYEAEVTSDKTFDRKYNPALEPNASPDQIKAAVTQIFYTTNWLHDYWYDSGFDEKSGVAQVDNYGRGGVDKDPMNVEAQDGADFGLGNNANMSTPADGRSPKMQMYVWSALPNNRSLVTTPTAVPFGDWLGSAVFGPQAFDTAGDLAVADVPLACTPPTNVSGKIAVVTRGTCDFTAKALNAQQGGAIGVILINNAAGHAAPNPGLNNKDITIPLLALSLEDGALLRQAIAGGTATRVTLHRGAEGPKHDGTIDNAVVAHEWGHYLHHRLVLCGSKSCSGMSEGWADFTALHMVVREADAPYADKAYALTQYGTSGTLEESAYFGIRRAPYSTDLKKNPFTFKHVRRGAALPTTAPLSPGSADMSEVHNVGEIWAQTLFDGYVNLLNVGPKAGRNFKQSKRQMADYIVAGMKATGIEPTFTEQRDAILATVWATGRKDDFVALAKGFAKRGLGVGAVAPAVAVDSVIDGLEGAVESLDDTKGDLAILEAKVEEAADSCDHDGIIDAGEKGTVTVTVRNAGWSTLANTKVSVTTIDPSIAIGNGGAGTVASVDPFGTAKVTIPITASKSPIGHSVLPVRVTVSNPDAHTPSLTQTFAVAFNSDDAPRTAAVDNVEAATSTWVTAHAGTTLEAFSRKGDPSNHVWHGDNLNVSGEGTLTSPSVIVGTDDFVISFRHRYIFEYGVGPDLLFDGGVLEISEDNGSTWKDVSTYVNPEYTGTLAKSASNPLSERAAWGATSPSYPDYDPVSLNLGKKLSGKTIKVRFRVGSDDNTGAPGWDIDDIGFAGTASLPFASQVDDKAACGAPTPGADAGTGNNEARYTMPDDGCAVSPAPGHSTRNAWGLGLIGGLALLLRRRRRSAR</sequence>
<dbReference type="InterPro" id="IPR046450">
    <property type="entry name" value="PA_dom_sf"/>
</dbReference>
<evidence type="ECO:0000256" key="3">
    <source>
        <dbReference type="ARBA" id="ARBA00006006"/>
    </source>
</evidence>
<dbReference type="Gene3D" id="3.10.170.10">
    <property type="match status" value="1"/>
</dbReference>
<name>A0ABZ2MC78_9BACT</name>
<comment type="subcellular location">
    <subcellularLocation>
        <location evidence="2">Secreted</location>
    </subcellularLocation>
</comment>
<evidence type="ECO:0000256" key="8">
    <source>
        <dbReference type="ARBA" id="ARBA00022833"/>
    </source>
</evidence>
<dbReference type="InterPro" id="IPR027268">
    <property type="entry name" value="Peptidase_M4/M1_CTD_sf"/>
</dbReference>
<keyword evidence="6" id="KW-0479">Metal-binding</keyword>
<organism evidence="13 14">
    <name type="scientific">Pendulispora albinea</name>
    <dbReference type="NCBI Taxonomy" id="2741071"/>
    <lineage>
        <taxon>Bacteria</taxon>
        <taxon>Pseudomonadati</taxon>
        <taxon>Myxococcota</taxon>
        <taxon>Myxococcia</taxon>
        <taxon>Myxococcales</taxon>
        <taxon>Sorangiineae</taxon>
        <taxon>Pendulisporaceae</taxon>
        <taxon>Pendulispora</taxon>
    </lineage>
</organism>
<dbReference type="InterPro" id="IPR024038">
    <property type="entry name" value="MYXO-CTERM"/>
</dbReference>
<evidence type="ECO:0000256" key="1">
    <source>
        <dbReference type="ARBA" id="ARBA00001947"/>
    </source>
</evidence>
<keyword evidence="7" id="KW-0378">Hydrolase</keyword>
<keyword evidence="9" id="KW-0482">Metalloprotease</keyword>
<evidence type="ECO:0000256" key="5">
    <source>
        <dbReference type="ARBA" id="ARBA00022670"/>
    </source>
</evidence>
<evidence type="ECO:0000256" key="10">
    <source>
        <dbReference type="ARBA" id="ARBA00023145"/>
    </source>
</evidence>
<keyword evidence="4" id="KW-0964">Secreted</keyword>
<evidence type="ECO:0000256" key="6">
    <source>
        <dbReference type="ARBA" id="ARBA00022723"/>
    </source>
</evidence>
<proteinExistence type="inferred from homology"/>
<evidence type="ECO:0000256" key="2">
    <source>
        <dbReference type="ARBA" id="ARBA00004613"/>
    </source>
</evidence>
<keyword evidence="14" id="KW-1185">Reference proteome</keyword>
<evidence type="ECO:0000313" key="13">
    <source>
        <dbReference type="EMBL" id="WXB20129.1"/>
    </source>
</evidence>
<keyword evidence="8" id="KW-0862">Zinc</keyword>
<dbReference type="RefSeq" id="WP_394829734.1">
    <property type="nucleotide sequence ID" value="NZ_CP089984.1"/>
</dbReference>
<dbReference type="InterPro" id="IPR050371">
    <property type="entry name" value="Fungal_virulence_M36"/>
</dbReference>
<dbReference type="EMBL" id="CP089984">
    <property type="protein sequence ID" value="WXB20129.1"/>
    <property type="molecule type" value="Genomic_DNA"/>
</dbReference>
<evidence type="ECO:0000256" key="9">
    <source>
        <dbReference type="ARBA" id="ARBA00023049"/>
    </source>
</evidence>
<dbReference type="CDD" id="cd04818">
    <property type="entry name" value="PA_subtilisin_1"/>
    <property type="match status" value="1"/>
</dbReference>
<accession>A0ABZ2MC78</accession>
<dbReference type="Gene3D" id="3.50.30.30">
    <property type="match status" value="1"/>
</dbReference>
<keyword evidence="5" id="KW-0645">Protease</keyword>
<dbReference type="InterPro" id="IPR003137">
    <property type="entry name" value="PA_domain"/>
</dbReference>
<dbReference type="SUPFAM" id="SSF55486">
    <property type="entry name" value="Metalloproteases ('zincins'), catalytic domain"/>
    <property type="match status" value="1"/>
</dbReference>
<protein>
    <submittedName>
        <fullName evidence="13">M36 family metallopeptidase</fullName>
    </submittedName>
</protein>
<evidence type="ECO:0000256" key="4">
    <source>
        <dbReference type="ARBA" id="ARBA00022525"/>
    </source>
</evidence>
<evidence type="ECO:0000259" key="12">
    <source>
        <dbReference type="Pfam" id="PF02225"/>
    </source>
</evidence>
<evidence type="ECO:0000313" key="14">
    <source>
        <dbReference type="Proteomes" id="UP001370348"/>
    </source>
</evidence>
<dbReference type="Gene3D" id="2.60.120.260">
    <property type="entry name" value="Galactose-binding domain-like"/>
    <property type="match status" value="1"/>
</dbReference>
<evidence type="ECO:0000256" key="11">
    <source>
        <dbReference type="SAM" id="MobiDB-lite"/>
    </source>
</evidence>
<dbReference type="PANTHER" id="PTHR33478:SF1">
    <property type="entry name" value="EXTRACELLULAR METALLOPROTEINASE MEP"/>
    <property type="match status" value="1"/>
</dbReference>
<dbReference type="Pfam" id="PF02225">
    <property type="entry name" value="PA"/>
    <property type="match status" value="1"/>
</dbReference>
<comment type="similarity">
    <text evidence="3">Belongs to the peptidase M36 family.</text>
</comment>
<comment type="cofactor">
    <cofactor evidence="1">
        <name>Zn(2+)</name>
        <dbReference type="ChEBI" id="CHEBI:29105"/>
    </cofactor>
</comment>
<keyword evidence="10" id="KW-0865">Zymogen</keyword>
<evidence type="ECO:0000256" key="7">
    <source>
        <dbReference type="ARBA" id="ARBA00022801"/>
    </source>
</evidence>
<dbReference type="PANTHER" id="PTHR33478">
    <property type="entry name" value="EXTRACELLULAR METALLOPROTEINASE MEP"/>
    <property type="match status" value="1"/>
</dbReference>
<reference evidence="13 14" key="1">
    <citation type="submission" date="2021-12" db="EMBL/GenBank/DDBJ databases">
        <title>Discovery of the Pendulisporaceae a myxobacterial family with distinct sporulation behavior and unique specialized metabolism.</title>
        <authorList>
            <person name="Garcia R."/>
            <person name="Popoff A."/>
            <person name="Bader C.D."/>
            <person name="Loehr J."/>
            <person name="Walesch S."/>
            <person name="Walt C."/>
            <person name="Boldt J."/>
            <person name="Bunk B."/>
            <person name="Haeckl F.J.F.P.J."/>
            <person name="Gunesch A.P."/>
            <person name="Birkelbach J."/>
            <person name="Nuebel U."/>
            <person name="Pietschmann T."/>
            <person name="Bach T."/>
            <person name="Mueller R."/>
        </authorList>
    </citation>
    <scope>NUCLEOTIDE SEQUENCE [LARGE SCALE GENOMIC DNA]</scope>
    <source>
        <strain evidence="13 14">MSr11954</strain>
    </source>
</reference>